<accession>A0A419PRT5</accession>
<protein>
    <submittedName>
        <fullName evidence="1">Uncharacterized protein</fullName>
    </submittedName>
</protein>
<reference evidence="1 2" key="2">
    <citation type="journal article" date="2021" name="Genomics">
        <title>High-quality reference genome for Clonorchis sinensis.</title>
        <authorList>
            <person name="Young N.D."/>
            <person name="Stroehlein A.J."/>
            <person name="Kinkar L."/>
            <person name="Wang T."/>
            <person name="Sohn W.M."/>
            <person name="Chang B.C.H."/>
            <person name="Kaur P."/>
            <person name="Weisz D."/>
            <person name="Dudchenko O."/>
            <person name="Aiden E.L."/>
            <person name="Korhonen P.K."/>
            <person name="Gasser R.B."/>
        </authorList>
    </citation>
    <scope>NUCLEOTIDE SEQUENCE [LARGE SCALE GENOMIC DNA]</scope>
    <source>
        <strain evidence="1">Cs-k2</strain>
    </source>
</reference>
<evidence type="ECO:0000313" key="2">
    <source>
        <dbReference type="Proteomes" id="UP000286415"/>
    </source>
</evidence>
<evidence type="ECO:0000313" key="1">
    <source>
        <dbReference type="EMBL" id="KAG5441084.1"/>
    </source>
</evidence>
<gene>
    <name evidence="1" type="ORF">CSKR_108218</name>
</gene>
<proteinExistence type="predicted"/>
<reference evidence="1 2" key="1">
    <citation type="journal article" date="2018" name="Biotechnol. Adv.">
        <title>Improved genomic resources and new bioinformatic workflow for the carcinogenic parasite Clonorchis sinensis: Biotechnological implications.</title>
        <authorList>
            <person name="Wang D."/>
            <person name="Korhonen P.K."/>
            <person name="Gasser R.B."/>
            <person name="Young N.D."/>
        </authorList>
    </citation>
    <scope>NUCLEOTIDE SEQUENCE [LARGE SCALE GENOMIC DNA]</scope>
    <source>
        <strain evidence="1">Cs-k2</strain>
    </source>
</reference>
<organism evidence="1 2">
    <name type="scientific">Clonorchis sinensis</name>
    <name type="common">Chinese liver fluke</name>
    <dbReference type="NCBI Taxonomy" id="79923"/>
    <lineage>
        <taxon>Eukaryota</taxon>
        <taxon>Metazoa</taxon>
        <taxon>Spiralia</taxon>
        <taxon>Lophotrochozoa</taxon>
        <taxon>Platyhelminthes</taxon>
        <taxon>Trematoda</taxon>
        <taxon>Digenea</taxon>
        <taxon>Opisthorchiida</taxon>
        <taxon>Opisthorchiata</taxon>
        <taxon>Opisthorchiidae</taxon>
        <taxon>Clonorchis</taxon>
    </lineage>
</organism>
<dbReference type="InParanoid" id="A0A419PRT5"/>
<name>A0A419PRT5_CLOSI</name>
<dbReference type="EMBL" id="NIRI02000077">
    <property type="protein sequence ID" value="KAG5441084.1"/>
    <property type="molecule type" value="Genomic_DNA"/>
</dbReference>
<feature type="non-terminal residue" evidence="1">
    <location>
        <position position="150"/>
    </location>
</feature>
<dbReference type="Proteomes" id="UP000286415">
    <property type="component" value="Unassembled WGS sequence"/>
</dbReference>
<dbReference type="AlphaFoldDB" id="A0A419PRT5"/>
<sequence>MTTRQLFRPYFIRICLRSQAASDSRNFLHNRSICGFKRVSIGPVGLDWIVRVWTSCLDINRTNTNDTNYQIVSLIVVIHLSDFREMQEPIRLHVYLCSTTEDPITLPRKIIAVFAKYSHFHTNWIFTADSNENEVVFEQHIQLNIINERL</sequence>
<keyword evidence="2" id="KW-1185">Reference proteome</keyword>
<comment type="caution">
    <text evidence="1">The sequence shown here is derived from an EMBL/GenBank/DDBJ whole genome shotgun (WGS) entry which is preliminary data.</text>
</comment>